<feature type="domain" description="AB hydrolase-1" evidence="1">
    <location>
        <begin position="45"/>
        <end position="195"/>
    </location>
</feature>
<organism evidence="2 3">
    <name type="scientific">Thamnidium elegans</name>
    <dbReference type="NCBI Taxonomy" id="101142"/>
    <lineage>
        <taxon>Eukaryota</taxon>
        <taxon>Fungi</taxon>
        <taxon>Fungi incertae sedis</taxon>
        <taxon>Mucoromycota</taxon>
        <taxon>Mucoromycotina</taxon>
        <taxon>Mucoromycetes</taxon>
        <taxon>Mucorales</taxon>
        <taxon>Mucorineae</taxon>
        <taxon>Mucoraceae</taxon>
        <taxon>Thamnidium</taxon>
    </lineage>
</organism>
<dbReference type="AlphaFoldDB" id="A0A8H7SYJ2"/>
<sequence>MRLVPTSTHIISAHTSTDGSNVQKLVVERHEVPAKVKANKKIAFLFSHSNGFHKESLHPLIKRFIVHLRNLQEYDETDITVVVWDARTHGDSARLNEGTFLESYRWFDNAMDTKQVIEEMRLDQGYDQLIGIGHSFGATSMLLLEFFFPKTFDGLCVIEPVLSDMIHPAEIRDMLPTLASGKRRDEWPSRSKFFQLLHPEVLDNYVNYGMYETEKGTIKLKCPKECEYHIFKYYNYDTYVANISLKLLKIPTHFINALGSTFVAPEDAATVIEKNREKLTIAFVEGSHMFPRL</sequence>
<keyword evidence="3" id="KW-1185">Reference proteome</keyword>
<comment type="caution">
    <text evidence="2">The sequence shown here is derived from an EMBL/GenBank/DDBJ whole genome shotgun (WGS) entry which is preliminary data.</text>
</comment>
<evidence type="ECO:0000313" key="2">
    <source>
        <dbReference type="EMBL" id="KAG2237904.1"/>
    </source>
</evidence>
<proteinExistence type="predicted"/>
<accession>A0A8H7SYJ2</accession>
<evidence type="ECO:0000259" key="1">
    <source>
        <dbReference type="Pfam" id="PF12697"/>
    </source>
</evidence>
<dbReference type="InterPro" id="IPR000073">
    <property type="entry name" value="AB_hydrolase_1"/>
</dbReference>
<dbReference type="Gene3D" id="3.40.50.1820">
    <property type="entry name" value="alpha/beta hydrolase"/>
    <property type="match status" value="1"/>
</dbReference>
<name>A0A8H7SYJ2_9FUNG</name>
<evidence type="ECO:0000313" key="3">
    <source>
        <dbReference type="Proteomes" id="UP000613177"/>
    </source>
</evidence>
<dbReference type="SUPFAM" id="SSF53474">
    <property type="entry name" value="alpha/beta-Hydrolases"/>
    <property type="match status" value="1"/>
</dbReference>
<reference evidence="2" key="1">
    <citation type="submission" date="2021-01" db="EMBL/GenBank/DDBJ databases">
        <title>Metabolic potential, ecology and presence of endohyphal bacteria is reflected in genomic diversity of Mucoromycotina.</title>
        <authorList>
            <person name="Muszewska A."/>
            <person name="Okrasinska A."/>
            <person name="Steczkiewicz K."/>
            <person name="Drgas O."/>
            <person name="Orlowska M."/>
            <person name="Perlinska-Lenart U."/>
            <person name="Aleksandrzak-Piekarczyk T."/>
            <person name="Szatraj K."/>
            <person name="Zielenkiewicz U."/>
            <person name="Pilsyk S."/>
            <person name="Malc E."/>
            <person name="Mieczkowski P."/>
            <person name="Kruszewska J.S."/>
            <person name="Biernat P."/>
            <person name="Pawlowska J."/>
        </authorList>
    </citation>
    <scope>NUCLEOTIDE SEQUENCE</scope>
    <source>
        <strain evidence="2">WA0000018081</strain>
    </source>
</reference>
<dbReference type="Pfam" id="PF12697">
    <property type="entry name" value="Abhydrolase_6"/>
    <property type="match status" value="1"/>
</dbReference>
<dbReference type="Proteomes" id="UP000613177">
    <property type="component" value="Unassembled WGS sequence"/>
</dbReference>
<dbReference type="InterPro" id="IPR029058">
    <property type="entry name" value="AB_hydrolase_fold"/>
</dbReference>
<protein>
    <recommendedName>
        <fullName evidence="1">AB hydrolase-1 domain-containing protein</fullName>
    </recommendedName>
</protein>
<gene>
    <name evidence="2" type="ORF">INT48_002209</name>
</gene>
<dbReference type="EMBL" id="JAEPRE010000002">
    <property type="protein sequence ID" value="KAG2237904.1"/>
    <property type="molecule type" value="Genomic_DNA"/>
</dbReference>